<keyword evidence="2" id="KW-1185">Reference proteome</keyword>
<sequence>MTDVISKDEQSSAGYATSRLNAVKHGILSKELILPHESRGEYDELLRGLQAEYQPQGITEGILVEELASIVWRKRRVLSAERAKINCGLDRALTQERSLANSALPFSLHLDGIGGIPIDRGYSIREIVGLSEEDFKKKVKAFAISLSCLYEARDILSKGGEHAAEKAVECFDERCLALWYEYDRDGESKEAVSDFLEGELRTSLEEEEKIINNAARIRQQALGDSVAYGNLDSLSRYETHLNRTFERTLGMLLKLKEMRQRSPVASVTSTRVADVTPVDAD</sequence>
<reference evidence="1 2" key="1">
    <citation type="submission" date="2022-02" db="EMBL/GenBank/DDBJ databases">
        <title>Mesosutterella porci, a novel member of the family Sutterellaceae from pig feces.</title>
        <authorList>
            <person name="Wylensek D."/>
            <person name="Clavel T."/>
        </authorList>
    </citation>
    <scope>NUCLEOTIDE SEQUENCE [LARGE SCALE GENOMIC DNA]</scope>
    <source>
        <strain evidence="2">oilRF-744-wt-GAM-9</strain>
    </source>
</reference>
<comment type="caution">
    <text evidence="1">The sequence shown here is derived from an EMBL/GenBank/DDBJ whole genome shotgun (WGS) entry which is preliminary data.</text>
</comment>
<evidence type="ECO:0000313" key="2">
    <source>
        <dbReference type="Proteomes" id="UP001297600"/>
    </source>
</evidence>
<dbReference type="RefSeq" id="WP_237979083.1">
    <property type="nucleotide sequence ID" value="NZ_JAKNCT010000008.1"/>
</dbReference>
<name>A0ABS9MS53_9BURK</name>
<organism evidence="1 2">
    <name type="scientific">Mesosutterella porci</name>
    <dbReference type="NCBI Taxonomy" id="2915351"/>
    <lineage>
        <taxon>Bacteria</taxon>
        <taxon>Pseudomonadati</taxon>
        <taxon>Pseudomonadota</taxon>
        <taxon>Betaproteobacteria</taxon>
        <taxon>Burkholderiales</taxon>
        <taxon>Sutterellaceae</taxon>
        <taxon>Mesosutterella</taxon>
    </lineage>
</organism>
<gene>
    <name evidence="1" type="ORF">MAF45_07855</name>
</gene>
<protein>
    <submittedName>
        <fullName evidence="1">Uncharacterized protein</fullName>
    </submittedName>
</protein>
<evidence type="ECO:0000313" key="1">
    <source>
        <dbReference type="EMBL" id="MCG5031352.1"/>
    </source>
</evidence>
<accession>A0ABS9MS53</accession>
<dbReference type="Proteomes" id="UP001297600">
    <property type="component" value="Unassembled WGS sequence"/>
</dbReference>
<dbReference type="EMBL" id="JAKNCT010000008">
    <property type="protein sequence ID" value="MCG5031352.1"/>
    <property type="molecule type" value="Genomic_DNA"/>
</dbReference>
<proteinExistence type="predicted"/>